<organism evidence="1 2">
    <name type="scientific">Saccharopolyspora cebuensis</name>
    <dbReference type="NCBI Taxonomy" id="418759"/>
    <lineage>
        <taxon>Bacteria</taxon>
        <taxon>Bacillati</taxon>
        <taxon>Actinomycetota</taxon>
        <taxon>Actinomycetes</taxon>
        <taxon>Pseudonocardiales</taxon>
        <taxon>Pseudonocardiaceae</taxon>
        <taxon>Saccharopolyspora</taxon>
    </lineage>
</organism>
<dbReference type="RefSeq" id="WP_345363919.1">
    <property type="nucleotide sequence ID" value="NZ_BAABII010000010.1"/>
</dbReference>
<proteinExistence type="predicted"/>
<keyword evidence="2" id="KW-1185">Reference proteome</keyword>
<dbReference type="Proteomes" id="UP001564626">
    <property type="component" value="Unassembled WGS sequence"/>
</dbReference>
<dbReference type="EMBL" id="JBGEHV010000015">
    <property type="protein sequence ID" value="MEY8039856.1"/>
    <property type="molecule type" value="Genomic_DNA"/>
</dbReference>
<accession>A0ABV4CFJ1</accession>
<protein>
    <submittedName>
        <fullName evidence="1">Ferredoxin</fullName>
    </submittedName>
</protein>
<name>A0ABV4CFJ1_9PSEU</name>
<gene>
    <name evidence="1" type="ORF">AB8O55_10650</name>
</gene>
<sequence>MGVRPDARLLDVPMEPVTCRRCRARVEVRKSSWDQTSVQWHEDAARSCAERRAGARGSGPNAAVFAGCSALRDSIRRAAVRGELPVGTERD</sequence>
<evidence type="ECO:0000313" key="1">
    <source>
        <dbReference type="EMBL" id="MEY8039856.1"/>
    </source>
</evidence>
<reference evidence="1 2" key="1">
    <citation type="submission" date="2024-08" db="EMBL/GenBank/DDBJ databases">
        <title>Genome mining of Saccharopolyspora cebuensis PGLac3 from Nigerian medicinal plant.</title>
        <authorList>
            <person name="Ezeobiora C.E."/>
            <person name="Igbokwe N.H."/>
            <person name="Amin D.H."/>
            <person name="Mendie U.E."/>
        </authorList>
    </citation>
    <scope>NUCLEOTIDE SEQUENCE [LARGE SCALE GENOMIC DNA]</scope>
    <source>
        <strain evidence="1 2">PGLac3</strain>
    </source>
</reference>
<evidence type="ECO:0000313" key="2">
    <source>
        <dbReference type="Proteomes" id="UP001564626"/>
    </source>
</evidence>
<comment type="caution">
    <text evidence="1">The sequence shown here is derived from an EMBL/GenBank/DDBJ whole genome shotgun (WGS) entry which is preliminary data.</text>
</comment>